<feature type="region of interest" description="Disordered" evidence="6">
    <location>
        <begin position="90"/>
        <end position="143"/>
    </location>
</feature>
<reference evidence="9" key="1">
    <citation type="submission" date="2025-08" db="UniProtKB">
        <authorList>
            <consortium name="RefSeq"/>
        </authorList>
    </citation>
    <scope>IDENTIFICATION</scope>
</reference>
<keyword evidence="2 5" id="KW-0863">Zinc-finger</keyword>
<dbReference type="SMART" id="SM00980">
    <property type="entry name" value="THAP"/>
    <property type="match status" value="1"/>
</dbReference>
<keyword evidence="4 5" id="KW-0238">DNA-binding</keyword>
<feature type="compositionally biased region" description="Low complexity" evidence="6">
    <location>
        <begin position="108"/>
        <end position="125"/>
    </location>
</feature>
<dbReference type="PROSITE" id="PS50950">
    <property type="entry name" value="ZF_THAP"/>
    <property type="match status" value="1"/>
</dbReference>
<evidence type="ECO:0000256" key="5">
    <source>
        <dbReference type="PROSITE-ProRule" id="PRU00309"/>
    </source>
</evidence>
<feature type="domain" description="THAP-type" evidence="7">
    <location>
        <begin position="1"/>
        <end position="83"/>
    </location>
</feature>
<evidence type="ECO:0000313" key="8">
    <source>
        <dbReference type="Proteomes" id="UP000694845"/>
    </source>
</evidence>
<dbReference type="GO" id="GO:0003677">
    <property type="term" value="F:DNA binding"/>
    <property type="evidence" value="ECO:0007669"/>
    <property type="project" value="UniProtKB-UniRule"/>
</dbReference>
<dbReference type="RefSeq" id="XP_022103184.1">
    <property type="nucleotide sequence ID" value="XM_022247492.1"/>
</dbReference>
<evidence type="ECO:0000256" key="2">
    <source>
        <dbReference type="ARBA" id="ARBA00022771"/>
    </source>
</evidence>
<organism evidence="8 9">
    <name type="scientific">Acanthaster planci</name>
    <name type="common">Crown-of-thorns starfish</name>
    <dbReference type="NCBI Taxonomy" id="133434"/>
    <lineage>
        <taxon>Eukaryota</taxon>
        <taxon>Metazoa</taxon>
        <taxon>Echinodermata</taxon>
        <taxon>Eleutherozoa</taxon>
        <taxon>Asterozoa</taxon>
        <taxon>Asteroidea</taxon>
        <taxon>Valvatacea</taxon>
        <taxon>Valvatida</taxon>
        <taxon>Acanthasteridae</taxon>
        <taxon>Acanthaster</taxon>
    </lineage>
</organism>
<evidence type="ECO:0000256" key="3">
    <source>
        <dbReference type="ARBA" id="ARBA00022833"/>
    </source>
</evidence>
<dbReference type="InterPro" id="IPR006612">
    <property type="entry name" value="THAP_Znf"/>
</dbReference>
<feature type="compositionally biased region" description="Polar residues" evidence="6">
    <location>
        <begin position="167"/>
        <end position="176"/>
    </location>
</feature>
<dbReference type="AlphaFoldDB" id="A0A8B7ZBX6"/>
<dbReference type="Pfam" id="PF05485">
    <property type="entry name" value="THAP"/>
    <property type="match status" value="1"/>
</dbReference>
<accession>A0A8B7ZBX6</accession>
<evidence type="ECO:0000256" key="1">
    <source>
        <dbReference type="ARBA" id="ARBA00022723"/>
    </source>
</evidence>
<gene>
    <name evidence="9" type="primary">LOC110985964</name>
</gene>
<name>A0A8B7ZBX6_ACAPL</name>
<dbReference type="SUPFAM" id="SSF57716">
    <property type="entry name" value="Glucocorticoid receptor-like (DNA-binding domain)"/>
    <property type="match status" value="1"/>
</dbReference>
<dbReference type="GO" id="GO:0008270">
    <property type="term" value="F:zinc ion binding"/>
    <property type="evidence" value="ECO:0007669"/>
    <property type="project" value="UniProtKB-KW"/>
</dbReference>
<evidence type="ECO:0000256" key="6">
    <source>
        <dbReference type="SAM" id="MobiDB-lite"/>
    </source>
</evidence>
<evidence type="ECO:0000313" key="9">
    <source>
        <dbReference type="RefSeq" id="XP_022103184.1"/>
    </source>
</evidence>
<proteinExistence type="predicted"/>
<dbReference type="Proteomes" id="UP000694845">
    <property type="component" value="Unplaced"/>
</dbReference>
<feature type="compositionally biased region" description="Basic residues" evidence="6">
    <location>
        <begin position="92"/>
        <end position="103"/>
    </location>
</feature>
<evidence type="ECO:0000259" key="7">
    <source>
        <dbReference type="PROSITE" id="PS50950"/>
    </source>
</evidence>
<keyword evidence="3" id="KW-0862">Zinc</keyword>
<dbReference type="GeneID" id="110985964"/>
<keyword evidence="8" id="KW-1185">Reference proteome</keyword>
<dbReference type="KEGG" id="aplc:110985964"/>
<feature type="region of interest" description="Disordered" evidence="6">
    <location>
        <begin position="167"/>
        <end position="189"/>
    </location>
</feature>
<keyword evidence="1" id="KW-0479">Metal-binding</keyword>
<dbReference type="OrthoDB" id="7312725at2759"/>
<feature type="compositionally biased region" description="Low complexity" evidence="6">
    <location>
        <begin position="177"/>
        <end position="188"/>
    </location>
</feature>
<evidence type="ECO:0000256" key="4">
    <source>
        <dbReference type="ARBA" id="ARBA00023125"/>
    </source>
</evidence>
<sequence>MVTSCCAVGCTNRKTRNSKLHFYTIPKRKTPFEQRRRQLWLEAISRDNWPEQQVNKAFLCSAHFISGKRSDDPENLDFVPSIFNFTSSQPYSRKHGRKVGKVSKLKDSVSTVPPSTLSTASSTSTREQNENFTGGKSRHQQPELAGCDHLDSACRLSQTIAVSLTNTSSEPSASGCNQKSSKISNKQKLTTRLSSTFPLPLDLRTNFPGKQAVIESLKTAESIDEPLDFSAASYSAETTHRANSAFEFNSGQAIQGCHDYLNLINAARLKHRMTQMVGHLPTPDKSIISTDFQDPNAQYRQPRRDYDGAMDMTSKHRNRLPQYHTCTSQLSEVLTPVKVSCKGKNG</sequence>
<protein>
    <submittedName>
        <fullName evidence="9">THAP domain-containing protein 5-like</fullName>
    </submittedName>
</protein>